<dbReference type="HOGENOM" id="CLU_2695027_0_0_1"/>
<keyword evidence="1" id="KW-0472">Membrane</keyword>
<name>T1JH87_STRMM</name>
<organism evidence="2 3">
    <name type="scientific">Strigamia maritima</name>
    <name type="common">European centipede</name>
    <name type="synonym">Geophilus maritimus</name>
    <dbReference type="NCBI Taxonomy" id="126957"/>
    <lineage>
        <taxon>Eukaryota</taxon>
        <taxon>Metazoa</taxon>
        <taxon>Ecdysozoa</taxon>
        <taxon>Arthropoda</taxon>
        <taxon>Myriapoda</taxon>
        <taxon>Chilopoda</taxon>
        <taxon>Pleurostigmophora</taxon>
        <taxon>Geophilomorpha</taxon>
        <taxon>Linotaeniidae</taxon>
        <taxon>Strigamia</taxon>
    </lineage>
</organism>
<dbReference type="EMBL" id="JH432222">
    <property type="status" value="NOT_ANNOTATED_CDS"/>
    <property type="molecule type" value="Genomic_DNA"/>
</dbReference>
<keyword evidence="1" id="KW-0812">Transmembrane</keyword>
<protein>
    <submittedName>
        <fullName evidence="2">Uncharacterized protein</fullName>
    </submittedName>
</protein>
<evidence type="ECO:0000313" key="3">
    <source>
        <dbReference type="Proteomes" id="UP000014500"/>
    </source>
</evidence>
<keyword evidence="3" id="KW-1185">Reference proteome</keyword>
<dbReference type="EnsemblMetazoa" id="SMAR013218-RA">
    <property type="protein sequence ID" value="SMAR013218-PA"/>
    <property type="gene ID" value="SMAR013218"/>
</dbReference>
<keyword evidence="1" id="KW-1133">Transmembrane helix</keyword>
<proteinExistence type="predicted"/>
<evidence type="ECO:0000256" key="1">
    <source>
        <dbReference type="SAM" id="Phobius"/>
    </source>
</evidence>
<dbReference type="Proteomes" id="UP000014500">
    <property type="component" value="Unassembled WGS sequence"/>
</dbReference>
<dbReference type="AlphaFoldDB" id="T1JH87"/>
<reference evidence="3" key="1">
    <citation type="submission" date="2011-05" db="EMBL/GenBank/DDBJ databases">
        <authorList>
            <person name="Richards S.R."/>
            <person name="Qu J."/>
            <person name="Jiang H."/>
            <person name="Jhangiani S.N."/>
            <person name="Agravi P."/>
            <person name="Goodspeed R."/>
            <person name="Gross S."/>
            <person name="Mandapat C."/>
            <person name="Jackson L."/>
            <person name="Mathew T."/>
            <person name="Pu L."/>
            <person name="Thornton R."/>
            <person name="Saada N."/>
            <person name="Wilczek-Boney K.B."/>
            <person name="Lee S."/>
            <person name="Kovar C."/>
            <person name="Wu Y."/>
            <person name="Scherer S.E."/>
            <person name="Worley K.C."/>
            <person name="Muzny D.M."/>
            <person name="Gibbs R."/>
        </authorList>
    </citation>
    <scope>NUCLEOTIDE SEQUENCE</scope>
    <source>
        <strain evidence="3">Brora</strain>
    </source>
</reference>
<evidence type="ECO:0000313" key="2">
    <source>
        <dbReference type="EnsemblMetazoa" id="SMAR013218-PA"/>
    </source>
</evidence>
<sequence>MSYTTVFLKIKKLIPMNTRMYAYTIYCEFCLVNLYFHPLVATCNVSGADVGGEKMKMKTSILIDPTNKAMPMVE</sequence>
<feature type="transmembrane region" description="Helical" evidence="1">
    <location>
        <begin position="20"/>
        <end position="36"/>
    </location>
</feature>
<accession>T1JH87</accession>
<reference evidence="2" key="2">
    <citation type="submission" date="2015-02" db="UniProtKB">
        <authorList>
            <consortium name="EnsemblMetazoa"/>
        </authorList>
    </citation>
    <scope>IDENTIFICATION</scope>
</reference>